<reference evidence="2" key="1">
    <citation type="submission" date="2018-05" db="EMBL/GenBank/DDBJ databases">
        <title>Leptospira yasudae sp. nov. and Leptospira stimsonii sp. nov., two pathogenic species of the genus Leptospira isolated from environmental sources.</title>
        <authorList>
            <person name="Casanovas-Massana A."/>
            <person name="Hamond C."/>
            <person name="Santos L.A."/>
            <person name="Hacker K.P."/>
            <person name="Balassiano I."/>
            <person name="Medeiros M.A."/>
            <person name="Reis M.G."/>
            <person name="Ko A.I."/>
            <person name="Wunder E.A."/>
        </authorList>
    </citation>
    <scope>NUCLEOTIDE SEQUENCE [LARGE SCALE GENOMIC DNA]</scope>
    <source>
        <strain evidence="2">Yale</strain>
    </source>
</reference>
<evidence type="ECO:0000313" key="2">
    <source>
        <dbReference type="Proteomes" id="UP000265798"/>
    </source>
</evidence>
<comment type="caution">
    <text evidence="1">The sequence shown here is derived from an EMBL/GenBank/DDBJ whole genome shotgun (WGS) entry which is preliminary data.</text>
</comment>
<dbReference type="AlphaFoldDB" id="A0A396YR09"/>
<evidence type="ECO:0000313" key="1">
    <source>
        <dbReference type="EMBL" id="RHX85652.1"/>
    </source>
</evidence>
<dbReference type="Proteomes" id="UP000265798">
    <property type="component" value="Unassembled WGS sequence"/>
</dbReference>
<organism evidence="1 2">
    <name type="scientific">Leptospira stimsonii</name>
    <dbReference type="NCBI Taxonomy" id="2202203"/>
    <lineage>
        <taxon>Bacteria</taxon>
        <taxon>Pseudomonadati</taxon>
        <taxon>Spirochaetota</taxon>
        <taxon>Spirochaetia</taxon>
        <taxon>Leptospirales</taxon>
        <taxon>Leptospiraceae</taxon>
        <taxon>Leptospira</taxon>
    </lineage>
</organism>
<dbReference type="RefSeq" id="WP_118970445.1">
    <property type="nucleotide sequence ID" value="NZ_QHCT01000008.1"/>
</dbReference>
<name>A0A396YR09_9LEPT</name>
<protein>
    <submittedName>
        <fullName evidence="1">Uncharacterized protein</fullName>
    </submittedName>
</protein>
<dbReference type="EMBL" id="QHCT01000008">
    <property type="protein sequence ID" value="RHX85652.1"/>
    <property type="molecule type" value="Genomic_DNA"/>
</dbReference>
<dbReference type="OrthoDB" id="981968at2"/>
<sequence length="308" mass="35150">MDYKSDLLDSEIIGEDSEYNDLFGEAGILSDHQEHVRKFIDLLWSNYKHLADLKFRTQIRSKFHSCYFEMYLANCLLANKAYTLSSSDFGPDIFIKELDTWIECVSATNGDPNNPDSVPEDICYDPNDSSTWKAEDVPDKKIILRYTNSFFEKQKKIVGYINSGQIKRDQPVIIAISGAKVSSARTEQGYPRILGALFPIGDRYITYDKNTMEVVKEGIRYSDAIKKNNESLVDKLAFASAKYDFITGVIFSLHDVWNHECLSKLGADLIYIPNPFAKNLLPANFLGVGRYCEICFQENEFEIITHTC</sequence>
<proteinExistence type="predicted"/>
<accession>A0A396YR09</accession>
<gene>
    <name evidence="1" type="ORF">DLM75_20935</name>
</gene>